<dbReference type="PANTHER" id="PTHR47968:SF75">
    <property type="entry name" value="CENTROMERE-ASSOCIATED PROTEIN E"/>
    <property type="match status" value="1"/>
</dbReference>
<evidence type="ECO:0000256" key="2">
    <source>
        <dbReference type="ARBA" id="ARBA00022840"/>
    </source>
</evidence>
<evidence type="ECO:0000256" key="6">
    <source>
        <dbReference type="RuleBase" id="RU000394"/>
    </source>
</evidence>
<dbReference type="AlphaFoldDB" id="F0YMT0"/>
<dbReference type="SMART" id="SM00129">
    <property type="entry name" value="KISc"/>
    <property type="match status" value="1"/>
</dbReference>
<feature type="region of interest" description="Disordered" evidence="7">
    <location>
        <begin position="1"/>
        <end position="22"/>
    </location>
</feature>
<dbReference type="PANTHER" id="PTHR47968">
    <property type="entry name" value="CENTROMERE PROTEIN E"/>
    <property type="match status" value="1"/>
</dbReference>
<evidence type="ECO:0000259" key="8">
    <source>
        <dbReference type="PROSITE" id="PS50067"/>
    </source>
</evidence>
<dbReference type="Proteomes" id="UP000002729">
    <property type="component" value="Unassembled WGS sequence"/>
</dbReference>
<sequence>MEEAFPPTPAPPPPADDDDAQAPTPVTVCVRLRPAGGADGDLAWRAAEDELVQLAGKGAGERYRFDHVCDADAHTTEVYDHACRSIVGDLVCGRSGTLLAYGQTASGKTHTMQGFMRLACEQIFEAEGETTVSCVYLEVYNEAVRDLLNPESAVALREEKHRGVYVAGAHRVVIRDPNELDALLKRGEKRRRIGKTRMNSRSSRSHAVLQLHVATDVRGVVFSATLSLVDLAGSEKPRRSRAEHPSRSQRANFAEGVMINKSLTTLSHVLKQLGDGERQGRKRERNSQLQRLLSRPFRNSKLTRLLQPTLSGGAKLALVCCVAPGTACLEETRTTLQFGQRANRV</sequence>
<feature type="non-terminal residue" evidence="9">
    <location>
        <position position="345"/>
    </location>
</feature>
<dbReference type="InParanoid" id="F0YMT0"/>
<keyword evidence="4 5" id="KW-0505">Motor protein</keyword>
<accession>F0YMT0</accession>
<dbReference type="InterPro" id="IPR027640">
    <property type="entry name" value="Kinesin-like_fam"/>
</dbReference>
<dbReference type="OMA" id="HEATQIN"/>
<protein>
    <recommendedName>
        <fullName evidence="6">Kinesin-like protein</fullName>
    </recommendedName>
</protein>
<dbReference type="PROSITE" id="PS00411">
    <property type="entry name" value="KINESIN_MOTOR_1"/>
    <property type="match status" value="1"/>
</dbReference>
<evidence type="ECO:0000313" key="9">
    <source>
        <dbReference type="EMBL" id="EGB03586.1"/>
    </source>
</evidence>
<keyword evidence="10" id="KW-1185">Reference proteome</keyword>
<dbReference type="OrthoDB" id="45242at2759"/>
<dbReference type="Gene3D" id="3.40.850.10">
    <property type="entry name" value="Kinesin motor domain"/>
    <property type="match status" value="1"/>
</dbReference>
<keyword evidence="2 5" id="KW-0067">ATP-binding</keyword>
<dbReference type="GO" id="GO:0008017">
    <property type="term" value="F:microtubule binding"/>
    <property type="evidence" value="ECO:0007669"/>
    <property type="project" value="InterPro"/>
</dbReference>
<organism evidence="10">
    <name type="scientific">Aureococcus anophagefferens</name>
    <name type="common">Harmful bloom alga</name>
    <dbReference type="NCBI Taxonomy" id="44056"/>
    <lineage>
        <taxon>Eukaryota</taxon>
        <taxon>Sar</taxon>
        <taxon>Stramenopiles</taxon>
        <taxon>Ochrophyta</taxon>
        <taxon>Pelagophyceae</taxon>
        <taxon>Pelagomonadales</taxon>
        <taxon>Pelagomonadaceae</taxon>
        <taxon>Aureococcus</taxon>
    </lineage>
</organism>
<dbReference type="GeneID" id="20221354"/>
<reference evidence="9 10" key="1">
    <citation type="journal article" date="2011" name="Proc. Natl. Acad. Sci. U.S.A.">
        <title>Niche of harmful alga Aureococcus anophagefferens revealed through ecogenomics.</title>
        <authorList>
            <person name="Gobler C.J."/>
            <person name="Berry D.L."/>
            <person name="Dyhrman S.T."/>
            <person name="Wilhelm S.W."/>
            <person name="Salamov A."/>
            <person name="Lobanov A.V."/>
            <person name="Zhang Y."/>
            <person name="Collier J.L."/>
            <person name="Wurch L.L."/>
            <person name="Kustka A.B."/>
            <person name="Dill B.D."/>
            <person name="Shah M."/>
            <person name="VerBerkmoes N.C."/>
            <person name="Kuo A."/>
            <person name="Terry A."/>
            <person name="Pangilinan J."/>
            <person name="Lindquist E.A."/>
            <person name="Lucas S."/>
            <person name="Paulsen I.T."/>
            <person name="Hattenrath-Lehmann T.K."/>
            <person name="Talmage S.C."/>
            <person name="Walker E.A."/>
            <person name="Koch F."/>
            <person name="Burson A.M."/>
            <person name="Marcoval M.A."/>
            <person name="Tang Y.Z."/>
            <person name="Lecleir G.R."/>
            <person name="Coyne K.J."/>
            <person name="Berg G.M."/>
            <person name="Bertrand E.M."/>
            <person name="Saito M.A."/>
            <person name="Gladyshev V.N."/>
            <person name="Grigoriev I.V."/>
        </authorList>
    </citation>
    <scope>NUCLEOTIDE SEQUENCE [LARGE SCALE GENOMIC DNA]</scope>
    <source>
        <strain evidence="10">CCMP 1984</strain>
    </source>
</reference>
<dbReference type="EMBL" id="GL833167">
    <property type="protein sequence ID" value="EGB03586.1"/>
    <property type="molecule type" value="Genomic_DNA"/>
</dbReference>
<keyword evidence="1 5" id="KW-0547">Nucleotide-binding</keyword>
<evidence type="ECO:0000256" key="5">
    <source>
        <dbReference type="PROSITE-ProRule" id="PRU00283"/>
    </source>
</evidence>
<evidence type="ECO:0000256" key="4">
    <source>
        <dbReference type="ARBA" id="ARBA00023175"/>
    </source>
</evidence>
<name>F0YMT0_AURAN</name>
<keyword evidence="6" id="KW-0493">Microtubule</keyword>
<dbReference type="PROSITE" id="PS50067">
    <property type="entry name" value="KINESIN_MOTOR_2"/>
    <property type="match status" value="1"/>
</dbReference>
<dbReference type="Pfam" id="PF00225">
    <property type="entry name" value="Kinesin"/>
    <property type="match status" value="1"/>
</dbReference>
<dbReference type="InterPro" id="IPR027417">
    <property type="entry name" value="P-loop_NTPase"/>
</dbReference>
<keyword evidence="3" id="KW-0175">Coiled coil</keyword>
<dbReference type="SUPFAM" id="SSF52540">
    <property type="entry name" value="P-loop containing nucleoside triphosphate hydrolases"/>
    <property type="match status" value="1"/>
</dbReference>
<dbReference type="InterPro" id="IPR019821">
    <property type="entry name" value="Kinesin_motor_CS"/>
</dbReference>
<comment type="similarity">
    <text evidence="5 6">Belongs to the TRAFAC class myosin-kinesin ATPase superfamily. Kinesin family.</text>
</comment>
<dbReference type="eggNOG" id="KOG0242">
    <property type="taxonomic scope" value="Eukaryota"/>
</dbReference>
<dbReference type="InterPro" id="IPR036961">
    <property type="entry name" value="Kinesin_motor_dom_sf"/>
</dbReference>
<evidence type="ECO:0000256" key="7">
    <source>
        <dbReference type="SAM" id="MobiDB-lite"/>
    </source>
</evidence>
<dbReference type="GO" id="GO:0003777">
    <property type="term" value="F:microtubule motor activity"/>
    <property type="evidence" value="ECO:0007669"/>
    <property type="project" value="InterPro"/>
</dbReference>
<dbReference type="RefSeq" id="XP_009041736.1">
    <property type="nucleotide sequence ID" value="XM_009043488.1"/>
</dbReference>
<gene>
    <name evidence="9" type="ORF">AURANDRAFT_33855</name>
</gene>
<dbReference type="GO" id="GO:0005874">
    <property type="term" value="C:microtubule"/>
    <property type="evidence" value="ECO:0007669"/>
    <property type="project" value="UniProtKB-KW"/>
</dbReference>
<feature type="binding site" evidence="5">
    <location>
        <begin position="102"/>
        <end position="109"/>
    </location>
    <ligand>
        <name>ATP</name>
        <dbReference type="ChEBI" id="CHEBI:30616"/>
    </ligand>
</feature>
<dbReference type="InterPro" id="IPR001752">
    <property type="entry name" value="Kinesin_motor_dom"/>
</dbReference>
<dbReference type="GO" id="GO:0007018">
    <property type="term" value="P:microtubule-based movement"/>
    <property type="evidence" value="ECO:0007669"/>
    <property type="project" value="InterPro"/>
</dbReference>
<proteinExistence type="inferred from homology"/>
<feature type="domain" description="Kinesin motor" evidence="8">
    <location>
        <begin position="25"/>
        <end position="345"/>
    </location>
</feature>
<evidence type="ECO:0000313" key="10">
    <source>
        <dbReference type="Proteomes" id="UP000002729"/>
    </source>
</evidence>
<dbReference type="KEGG" id="aaf:AURANDRAFT_33855"/>
<evidence type="ECO:0000256" key="3">
    <source>
        <dbReference type="ARBA" id="ARBA00023054"/>
    </source>
</evidence>
<feature type="compositionally biased region" description="Pro residues" evidence="7">
    <location>
        <begin position="1"/>
        <end position="14"/>
    </location>
</feature>
<dbReference type="PRINTS" id="PR00380">
    <property type="entry name" value="KINESINHEAVY"/>
</dbReference>
<evidence type="ECO:0000256" key="1">
    <source>
        <dbReference type="ARBA" id="ARBA00022741"/>
    </source>
</evidence>
<dbReference type="GO" id="GO:0005524">
    <property type="term" value="F:ATP binding"/>
    <property type="evidence" value="ECO:0007669"/>
    <property type="project" value="UniProtKB-UniRule"/>
</dbReference>